<organism evidence="10 11">
    <name type="scientific">Chlorogloeopsis fritschii PCC 6912</name>
    <dbReference type="NCBI Taxonomy" id="211165"/>
    <lineage>
        <taxon>Bacteria</taxon>
        <taxon>Bacillati</taxon>
        <taxon>Cyanobacteriota</taxon>
        <taxon>Cyanophyceae</taxon>
        <taxon>Nostocales</taxon>
        <taxon>Chlorogloeopsidaceae</taxon>
        <taxon>Chlorogloeopsis</taxon>
    </lineage>
</organism>
<sequence>MAKKNEAEIQETTNGFSLGNFFQGLKEEFEKVVWPSRRQLVSESAAVLLMVSLSASVLFLVDKFFTWAAQQVFG</sequence>
<dbReference type="Pfam" id="PF00584">
    <property type="entry name" value="SecE"/>
    <property type="match status" value="1"/>
</dbReference>
<name>A0A3S0YH91_CHLFR</name>
<keyword evidence="3 9" id="KW-1003">Cell membrane</keyword>
<dbReference type="InterPro" id="IPR001901">
    <property type="entry name" value="Translocase_SecE/Sec61-g"/>
</dbReference>
<comment type="function">
    <text evidence="9">Essential subunit of the Sec protein translocation channel SecYEG. Clamps together the 2 halves of SecY. May contact the channel plug during translocation.</text>
</comment>
<keyword evidence="9" id="KW-0997">Cell inner membrane</keyword>
<dbReference type="OrthoDB" id="532376at2"/>
<evidence type="ECO:0000256" key="4">
    <source>
        <dbReference type="ARBA" id="ARBA00022692"/>
    </source>
</evidence>
<evidence type="ECO:0000256" key="9">
    <source>
        <dbReference type="HAMAP-Rule" id="MF_00422"/>
    </source>
</evidence>
<dbReference type="InterPro" id="IPR038379">
    <property type="entry name" value="SecE_sf"/>
</dbReference>
<evidence type="ECO:0000256" key="3">
    <source>
        <dbReference type="ARBA" id="ARBA00022475"/>
    </source>
</evidence>
<accession>A0A3S0YH91</accession>
<evidence type="ECO:0000256" key="1">
    <source>
        <dbReference type="ARBA" id="ARBA00004370"/>
    </source>
</evidence>
<evidence type="ECO:0000256" key="8">
    <source>
        <dbReference type="ARBA" id="ARBA00023136"/>
    </source>
</evidence>
<keyword evidence="6 9" id="KW-1133">Transmembrane helix</keyword>
<reference evidence="10 11" key="1">
    <citation type="journal article" date="2019" name="Genome Biol. Evol.">
        <title>Day and night: Metabolic profiles and evolutionary relationships of six axenic non-marine cyanobacteria.</title>
        <authorList>
            <person name="Will S.E."/>
            <person name="Henke P."/>
            <person name="Boedeker C."/>
            <person name="Huang S."/>
            <person name="Brinkmann H."/>
            <person name="Rohde M."/>
            <person name="Jarek M."/>
            <person name="Friedl T."/>
            <person name="Seufert S."/>
            <person name="Schumacher M."/>
            <person name="Overmann J."/>
            <person name="Neumann-Schaal M."/>
            <person name="Petersen J."/>
        </authorList>
    </citation>
    <scope>NUCLEOTIDE SEQUENCE [LARGE SCALE GENOMIC DNA]</scope>
    <source>
        <strain evidence="10 11">PCC 6912</strain>
    </source>
</reference>
<dbReference type="GO" id="GO:0065002">
    <property type="term" value="P:intracellular protein transmembrane transport"/>
    <property type="evidence" value="ECO:0007669"/>
    <property type="project" value="UniProtKB-UniRule"/>
</dbReference>
<evidence type="ECO:0000256" key="7">
    <source>
        <dbReference type="ARBA" id="ARBA00023010"/>
    </source>
</evidence>
<comment type="subunit">
    <text evidence="9">Component of the Sec protein translocase complex. Heterotrimer consisting of SecY, SecE and SecG subunits. The heterotrimers can form oligomers, although 1 heterotrimer is thought to be able to translocate proteins. Interacts with the ribosome. Interacts with SecDF, and other proteins may be involved. Interacts with SecA.</text>
</comment>
<evidence type="ECO:0000313" key="10">
    <source>
        <dbReference type="EMBL" id="RUR84529.1"/>
    </source>
</evidence>
<dbReference type="InterPro" id="IPR005807">
    <property type="entry name" value="SecE_bac"/>
</dbReference>
<evidence type="ECO:0000256" key="5">
    <source>
        <dbReference type="ARBA" id="ARBA00022927"/>
    </source>
</evidence>
<keyword evidence="5 9" id="KW-0653">Protein transport</keyword>
<feature type="transmembrane region" description="Helical" evidence="9">
    <location>
        <begin position="40"/>
        <end position="61"/>
    </location>
</feature>
<dbReference type="GO" id="GO:0006605">
    <property type="term" value="P:protein targeting"/>
    <property type="evidence" value="ECO:0007669"/>
    <property type="project" value="UniProtKB-UniRule"/>
</dbReference>
<comment type="similarity">
    <text evidence="9">Belongs to the SecE/SEC61-gamma family.</text>
</comment>
<dbReference type="GO" id="GO:0031676">
    <property type="term" value="C:plasma membrane-derived thylakoid membrane"/>
    <property type="evidence" value="ECO:0007669"/>
    <property type="project" value="UniProtKB-SubCell"/>
</dbReference>
<proteinExistence type="inferred from homology"/>
<keyword evidence="9" id="KW-0793">Thylakoid</keyword>
<dbReference type="RefSeq" id="WP_016875455.1">
    <property type="nucleotide sequence ID" value="NZ_AJLN01000100.1"/>
</dbReference>
<keyword evidence="7 9" id="KW-0811">Translocation</keyword>
<comment type="subcellular location">
    <subcellularLocation>
        <location evidence="9">Cell inner membrane</location>
        <topology evidence="9">Single-pass membrane protein</topology>
    </subcellularLocation>
    <subcellularLocation>
        <location evidence="9">Cellular thylakoid membrane</location>
        <topology evidence="9">Single-pass membrane protein</topology>
    </subcellularLocation>
    <subcellularLocation>
        <location evidence="1">Membrane</location>
    </subcellularLocation>
</comment>
<comment type="caution">
    <text evidence="10">The sequence shown here is derived from an EMBL/GenBank/DDBJ whole genome shotgun (WGS) entry which is preliminary data.</text>
</comment>
<gene>
    <name evidence="9 10" type="primary">secE</name>
    <name evidence="10" type="ORF">PCC6912_14240</name>
</gene>
<dbReference type="Proteomes" id="UP000268857">
    <property type="component" value="Unassembled WGS sequence"/>
</dbReference>
<evidence type="ECO:0000256" key="2">
    <source>
        <dbReference type="ARBA" id="ARBA00022448"/>
    </source>
</evidence>
<evidence type="ECO:0000313" key="11">
    <source>
        <dbReference type="Proteomes" id="UP000268857"/>
    </source>
</evidence>
<dbReference type="GO" id="GO:0043952">
    <property type="term" value="P:protein transport by the Sec complex"/>
    <property type="evidence" value="ECO:0007669"/>
    <property type="project" value="UniProtKB-UniRule"/>
</dbReference>
<keyword evidence="2 9" id="KW-0813">Transport</keyword>
<dbReference type="PANTHER" id="PTHR33910">
    <property type="entry name" value="PROTEIN TRANSLOCASE SUBUNIT SECE"/>
    <property type="match status" value="1"/>
</dbReference>
<keyword evidence="4 9" id="KW-0812">Transmembrane</keyword>
<keyword evidence="8 9" id="KW-0472">Membrane</keyword>
<evidence type="ECO:0000256" key="6">
    <source>
        <dbReference type="ARBA" id="ARBA00022989"/>
    </source>
</evidence>
<dbReference type="AlphaFoldDB" id="A0A3S0YH91"/>
<dbReference type="STRING" id="211165.GCA_000317285_03986"/>
<dbReference type="PANTHER" id="PTHR33910:SF1">
    <property type="entry name" value="PROTEIN TRANSLOCASE SUBUNIT SECE"/>
    <property type="match status" value="1"/>
</dbReference>
<dbReference type="PROSITE" id="PS01067">
    <property type="entry name" value="SECE_SEC61G"/>
    <property type="match status" value="1"/>
</dbReference>
<keyword evidence="11" id="KW-1185">Reference proteome</keyword>
<dbReference type="Gene3D" id="1.20.5.1030">
    <property type="entry name" value="Preprotein translocase secy subunit"/>
    <property type="match status" value="1"/>
</dbReference>
<dbReference type="GO" id="GO:0008320">
    <property type="term" value="F:protein transmembrane transporter activity"/>
    <property type="evidence" value="ECO:0007669"/>
    <property type="project" value="UniProtKB-UniRule"/>
</dbReference>
<dbReference type="GO" id="GO:0009306">
    <property type="term" value="P:protein secretion"/>
    <property type="evidence" value="ECO:0007669"/>
    <property type="project" value="UniProtKB-UniRule"/>
</dbReference>
<protein>
    <recommendedName>
        <fullName evidence="9">Protein translocase subunit SecE</fullName>
    </recommendedName>
</protein>
<dbReference type="NCBIfam" id="TIGR00964">
    <property type="entry name" value="secE_bact"/>
    <property type="match status" value="1"/>
</dbReference>
<dbReference type="HAMAP" id="MF_00422">
    <property type="entry name" value="SecE"/>
    <property type="match status" value="1"/>
</dbReference>
<dbReference type="EMBL" id="RSCJ01000004">
    <property type="protein sequence ID" value="RUR84529.1"/>
    <property type="molecule type" value="Genomic_DNA"/>
</dbReference>